<dbReference type="Proteomes" id="UP000215453">
    <property type="component" value="Chromosome 1"/>
</dbReference>
<evidence type="ECO:0000313" key="3">
    <source>
        <dbReference type="Proteomes" id="UP000215453"/>
    </source>
</evidence>
<dbReference type="AlphaFoldDB" id="A0A1Y6L417"/>
<organism evidence="2 3">
    <name type="scientific">Zymoseptoria tritici ST99CH_1A5</name>
    <dbReference type="NCBI Taxonomy" id="1276529"/>
    <lineage>
        <taxon>Eukaryota</taxon>
        <taxon>Fungi</taxon>
        <taxon>Dikarya</taxon>
        <taxon>Ascomycota</taxon>
        <taxon>Pezizomycotina</taxon>
        <taxon>Dothideomycetes</taxon>
        <taxon>Dothideomycetidae</taxon>
        <taxon>Mycosphaerellales</taxon>
        <taxon>Mycosphaerellaceae</taxon>
        <taxon>Zymoseptoria</taxon>
    </lineage>
</organism>
<gene>
    <name evidence="2" type="ORF">ZT1A5_G601</name>
</gene>
<evidence type="ECO:0000256" key="1">
    <source>
        <dbReference type="SAM" id="MobiDB-lite"/>
    </source>
</evidence>
<proteinExistence type="predicted"/>
<dbReference type="EMBL" id="LT882676">
    <property type="protein sequence ID" value="SMY19166.1"/>
    <property type="molecule type" value="Genomic_DNA"/>
</dbReference>
<feature type="region of interest" description="Disordered" evidence="1">
    <location>
        <begin position="231"/>
        <end position="296"/>
    </location>
</feature>
<feature type="compositionally biased region" description="Low complexity" evidence="1">
    <location>
        <begin position="261"/>
        <end position="274"/>
    </location>
</feature>
<protein>
    <submittedName>
        <fullName evidence="2">Uncharacterized protein</fullName>
    </submittedName>
</protein>
<reference evidence="2 3" key="1">
    <citation type="submission" date="2016-10" db="EMBL/GenBank/DDBJ databases">
        <authorList>
            <person name="Varghese N."/>
        </authorList>
    </citation>
    <scope>NUCLEOTIDE SEQUENCE [LARGE SCALE GENOMIC DNA]</scope>
</reference>
<name>A0A1Y6L417_ZYMTR</name>
<evidence type="ECO:0000313" key="2">
    <source>
        <dbReference type="EMBL" id="SMY19166.1"/>
    </source>
</evidence>
<sequence>MRMSTYCGPERARYSTPNLRRVRQYEINAAKNFVYSLRSKNISTGDGGWYVRFLESKITWENFESLLCTATRYGVLMARPSLTVPAARTQANQGLAQQLLMKVDQAKARADTKLQFENNEIKNGSISIFKFNVKRKLDDATLQRVKDDEIERLKAFRSRLALWSRLGGSDSRSHRCILRQCQQERTLSYLKVLLKAPSLFAANGSPTMLKAQSEADLEVLEAARFESGTLPDIGIRDPNESPFNRGTFDPDESPLIDPWSPFNDPNDPAFNDPNESPFNDPMSAASSEWGLQHDVW</sequence>
<accession>A0A1Y6L417</accession>